<keyword evidence="4" id="KW-1185">Reference proteome</keyword>
<evidence type="ECO:0000313" key="3">
    <source>
        <dbReference type="EMBL" id="THH20039.1"/>
    </source>
</evidence>
<dbReference type="InterPro" id="IPR002594">
    <property type="entry name" value="GH12"/>
</dbReference>
<dbReference type="InterPro" id="IPR013320">
    <property type="entry name" value="ConA-like_dom_sf"/>
</dbReference>
<comment type="similarity">
    <text evidence="1 2">Belongs to the glycosyl hydrolase 12 (cellulase H) family.</text>
</comment>
<evidence type="ECO:0000256" key="1">
    <source>
        <dbReference type="ARBA" id="ARBA00005519"/>
    </source>
</evidence>
<protein>
    <submittedName>
        <fullName evidence="3">Uncharacterized protein</fullName>
    </submittedName>
</protein>
<comment type="caution">
    <text evidence="3">The sequence shown here is derived from an EMBL/GenBank/DDBJ whole genome shotgun (WGS) entry which is preliminary data.</text>
</comment>
<organism evidence="3 4">
    <name type="scientific">Bondarzewia mesenterica</name>
    <dbReference type="NCBI Taxonomy" id="1095465"/>
    <lineage>
        <taxon>Eukaryota</taxon>
        <taxon>Fungi</taxon>
        <taxon>Dikarya</taxon>
        <taxon>Basidiomycota</taxon>
        <taxon>Agaricomycotina</taxon>
        <taxon>Agaricomycetes</taxon>
        <taxon>Russulales</taxon>
        <taxon>Bondarzewiaceae</taxon>
        <taxon>Bondarzewia</taxon>
    </lineage>
</organism>
<dbReference type="SUPFAM" id="SSF49899">
    <property type="entry name" value="Concanavalin A-like lectins/glucanases"/>
    <property type="match status" value="1"/>
</dbReference>
<evidence type="ECO:0000256" key="2">
    <source>
        <dbReference type="RuleBase" id="RU361163"/>
    </source>
</evidence>
<dbReference type="Gene3D" id="2.60.120.180">
    <property type="match status" value="1"/>
</dbReference>
<gene>
    <name evidence="3" type="ORF">EW146_g1227</name>
</gene>
<proteinExistence type="inferred from homology"/>
<dbReference type="AlphaFoldDB" id="A0A4S4M4J7"/>
<dbReference type="PANTHER" id="PTHR34002">
    <property type="entry name" value="BLR1656 PROTEIN"/>
    <property type="match status" value="1"/>
</dbReference>
<keyword evidence="2" id="KW-0624">Polysaccharide degradation</keyword>
<dbReference type="InterPro" id="IPR013319">
    <property type="entry name" value="GH11/12"/>
</dbReference>
<dbReference type="Pfam" id="PF01670">
    <property type="entry name" value="Glyco_hydro_12"/>
    <property type="match status" value="1"/>
</dbReference>
<sequence length="326" mass="35174">MIFPSARLVRPTASRKQYKGQALFQTDPATEMVFTKGFALILLSLNLASVLAVPVSDTQALSKRGSVLTGQWDTESEVRMSLNILAINAEQTSLHIGWRGVYSGKQPLGGIGCYQRFSKLSSHVRERDHDSLAHDLQLDWWKLSSQKLSVLSFVQTACAHSSPTDANLDLRQGLGKTISSISSIPTTWHWTYSSASSGLVADVSYDIWLSDTAGTGGASSSSTYEIMIWLSTRGGAGPAGSQIGTATVDGVTWNLYKGTVSTWTVFSFVAPSEITSFDTDLKPFLTYLTSDQGVSSSQYLVQAQAGTEPFIGIATLTTTSYQLAIN</sequence>
<name>A0A4S4M4J7_9AGAM</name>
<evidence type="ECO:0000313" key="4">
    <source>
        <dbReference type="Proteomes" id="UP000310158"/>
    </source>
</evidence>
<dbReference type="PANTHER" id="PTHR34002:SF9">
    <property type="entry name" value="XYLOGLUCAN-SPECIFIC ENDO-BETA-1,4-GLUCANASE A"/>
    <property type="match status" value="1"/>
</dbReference>
<dbReference type="OrthoDB" id="89349at2759"/>
<reference evidence="3 4" key="1">
    <citation type="submission" date="2019-02" db="EMBL/GenBank/DDBJ databases">
        <title>Genome sequencing of the rare red list fungi Bondarzewia mesenterica.</title>
        <authorList>
            <person name="Buettner E."/>
            <person name="Kellner H."/>
        </authorList>
    </citation>
    <scope>NUCLEOTIDE SEQUENCE [LARGE SCALE GENOMIC DNA]</scope>
    <source>
        <strain evidence="3 4">DSM 108281</strain>
    </source>
</reference>
<dbReference type="EMBL" id="SGPL01000030">
    <property type="protein sequence ID" value="THH20039.1"/>
    <property type="molecule type" value="Genomic_DNA"/>
</dbReference>
<dbReference type="GO" id="GO:0008810">
    <property type="term" value="F:cellulase activity"/>
    <property type="evidence" value="ECO:0007669"/>
    <property type="project" value="InterPro"/>
</dbReference>
<keyword evidence="2" id="KW-0378">Hydrolase</keyword>
<keyword evidence="2" id="KW-0326">Glycosidase</keyword>
<dbReference type="GO" id="GO:0000272">
    <property type="term" value="P:polysaccharide catabolic process"/>
    <property type="evidence" value="ECO:0007669"/>
    <property type="project" value="UniProtKB-KW"/>
</dbReference>
<dbReference type="Proteomes" id="UP000310158">
    <property type="component" value="Unassembled WGS sequence"/>
</dbReference>
<keyword evidence="2" id="KW-0119">Carbohydrate metabolism</keyword>
<accession>A0A4S4M4J7</accession>